<evidence type="ECO:0000259" key="4">
    <source>
        <dbReference type="PROSITE" id="PS51360"/>
    </source>
</evidence>
<dbReference type="Pfam" id="PF25980">
    <property type="entry name" value="NERD_plant"/>
    <property type="match status" value="1"/>
</dbReference>
<dbReference type="CDD" id="cd10568">
    <property type="entry name" value="SWIB_like"/>
    <property type="match status" value="1"/>
</dbReference>
<dbReference type="STRING" id="72664.V4KNN7"/>
<dbReference type="InterPro" id="IPR001965">
    <property type="entry name" value="Znf_PHD"/>
</dbReference>
<keyword evidence="2" id="KW-0863">Zinc-finger</keyword>
<dbReference type="PROSITE" id="PS01359">
    <property type="entry name" value="ZF_PHD_1"/>
    <property type="match status" value="1"/>
</dbReference>
<evidence type="ECO:0008006" key="8">
    <source>
        <dbReference type="Google" id="ProtNLM"/>
    </source>
</evidence>
<keyword evidence="3" id="KW-0862">Zinc</keyword>
<dbReference type="OrthoDB" id="1870062at2759"/>
<dbReference type="eggNOG" id="KOG1946">
    <property type="taxonomic scope" value="Eukaryota"/>
</dbReference>
<dbReference type="SMART" id="SM00249">
    <property type="entry name" value="PHD"/>
    <property type="match status" value="1"/>
</dbReference>
<dbReference type="SUPFAM" id="SSF159042">
    <property type="entry name" value="Plus3-like"/>
    <property type="match status" value="1"/>
</dbReference>
<dbReference type="InterPro" id="IPR045894">
    <property type="entry name" value="At5g08430-like"/>
</dbReference>
<dbReference type="PROSITE" id="PS51925">
    <property type="entry name" value="SWIB_MDM2"/>
    <property type="match status" value="1"/>
</dbReference>
<evidence type="ECO:0000259" key="5">
    <source>
        <dbReference type="PROSITE" id="PS51925"/>
    </source>
</evidence>
<feature type="domain" description="DM2" evidence="5">
    <location>
        <begin position="234"/>
        <end position="317"/>
    </location>
</feature>
<dbReference type="eggNOG" id="KOG1081">
    <property type="taxonomic scope" value="Eukaryota"/>
</dbReference>
<name>V4KNN7_EUTSA</name>
<dbReference type="GO" id="GO:0008270">
    <property type="term" value="F:zinc ion binding"/>
    <property type="evidence" value="ECO:0007669"/>
    <property type="project" value="UniProtKB-KW"/>
</dbReference>
<dbReference type="KEGG" id="eus:EUTSA_v10003959mg"/>
<dbReference type="Proteomes" id="UP000030689">
    <property type="component" value="Unassembled WGS sequence"/>
</dbReference>
<dbReference type="Gramene" id="ESQ31532">
    <property type="protein sequence ID" value="ESQ31532"/>
    <property type="gene ID" value="EUTSA_v10003959mg"/>
</dbReference>
<dbReference type="InterPro" id="IPR019786">
    <property type="entry name" value="Zinc_finger_PHD-type_CS"/>
</dbReference>
<dbReference type="InterPro" id="IPR058668">
    <property type="entry name" value="NERD_dom"/>
</dbReference>
<keyword evidence="1" id="KW-0479">Metal-binding</keyword>
<dbReference type="PANTHER" id="PTHR46851:SF22">
    <property type="entry name" value="ZINC ION BINDING _ DNA BINDING PROTEIN"/>
    <property type="match status" value="1"/>
</dbReference>
<dbReference type="Gene3D" id="3.90.70.200">
    <property type="entry name" value="Plus-3 domain"/>
    <property type="match status" value="1"/>
</dbReference>
<evidence type="ECO:0000256" key="3">
    <source>
        <dbReference type="ARBA" id="ARBA00022833"/>
    </source>
</evidence>
<dbReference type="OMA" id="MGFCNNC"/>
<dbReference type="Pfam" id="PF02201">
    <property type="entry name" value="SWIB"/>
    <property type="match status" value="1"/>
</dbReference>
<feature type="domain" description="Plus3" evidence="4">
    <location>
        <begin position="371"/>
        <end position="492"/>
    </location>
</feature>
<evidence type="ECO:0000313" key="7">
    <source>
        <dbReference type="Proteomes" id="UP000030689"/>
    </source>
</evidence>
<sequence>MARDMDAVEIVDVDEEEEEDEEEKECEDWCFVCKDGGSLMLCDYKDCPKVYHASCVEKEKDVMNGDSLICMWHTCYVCRKRPKLCCFCCPNAVCEGCVTYSEFIHLKEDKGLCNLCQEYVFALEEIREYDAAGDKIDLSDRNTWECLFLEYWELVKNQEDITFDDVRAIKSKSRRKGVKVRYKDDPTVELEDVHSSKSRKKGIKLKDKDDPRISLTHHAVEDAEGYKTRGKTKRMEFIRWGSKRLIDFLTSIGEDTRDAMSQDIVESVIRRYINQNNLLDHEKKKKVRCDEKLYSIFRKKYVNRKRIHTLLNRHFKENLEQLEYITRLECGFSEKNETVLVPCKKQKTERSDEEICEKEVKPEMRSTGLATINADNIQRVYLRKSLVVELLKQNEKFEDKVVGSFVKVKNDPRDRVAYQILQVTGIKTADDQGIFLYVAGMECDVSISKLEDSDISKEEIENLKQKVMKGLLRQPTVVEMEQKAKALHEDITKHWIARQLIILQKRINYANEKGWRKEYPLDSIIVNTFNKSLIYDPYID</sequence>
<dbReference type="InterPro" id="IPR036885">
    <property type="entry name" value="SWIB_MDM2_dom_sf"/>
</dbReference>
<dbReference type="SMART" id="SM00719">
    <property type="entry name" value="Plus3"/>
    <property type="match status" value="1"/>
</dbReference>
<dbReference type="EMBL" id="KI517748">
    <property type="protein sequence ID" value="ESQ31532.1"/>
    <property type="molecule type" value="Genomic_DNA"/>
</dbReference>
<evidence type="ECO:0000313" key="6">
    <source>
        <dbReference type="EMBL" id="ESQ31532.1"/>
    </source>
</evidence>
<dbReference type="GO" id="GO:0003677">
    <property type="term" value="F:DNA binding"/>
    <property type="evidence" value="ECO:0007669"/>
    <property type="project" value="InterPro"/>
</dbReference>
<dbReference type="SUPFAM" id="SSF57903">
    <property type="entry name" value="FYVE/PHD zinc finger"/>
    <property type="match status" value="1"/>
</dbReference>
<dbReference type="InterPro" id="IPR003121">
    <property type="entry name" value="SWIB_MDM2_domain"/>
</dbReference>
<organism evidence="6 7">
    <name type="scientific">Eutrema salsugineum</name>
    <name type="common">Saltwater cress</name>
    <name type="synonym">Sisymbrium salsugineum</name>
    <dbReference type="NCBI Taxonomy" id="72664"/>
    <lineage>
        <taxon>Eukaryota</taxon>
        <taxon>Viridiplantae</taxon>
        <taxon>Streptophyta</taxon>
        <taxon>Embryophyta</taxon>
        <taxon>Tracheophyta</taxon>
        <taxon>Spermatophyta</taxon>
        <taxon>Magnoliopsida</taxon>
        <taxon>eudicotyledons</taxon>
        <taxon>Gunneridae</taxon>
        <taxon>Pentapetalae</taxon>
        <taxon>rosids</taxon>
        <taxon>malvids</taxon>
        <taxon>Brassicales</taxon>
        <taxon>Brassicaceae</taxon>
        <taxon>Eutremeae</taxon>
        <taxon>Eutrema</taxon>
    </lineage>
</organism>
<gene>
    <name evidence="6" type="ORF">EUTSA_v10003959mg</name>
</gene>
<protein>
    <recommendedName>
        <fullName evidence="8">Plus3 domain-containing protein</fullName>
    </recommendedName>
</protein>
<dbReference type="InterPro" id="IPR011011">
    <property type="entry name" value="Znf_FYVE_PHD"/>
</dbReference>
<dbReference type="CDD" id="cd15568">
    <property type="entry name" value="PHD5_NSD"/>
    <property type="match status" value="1"/>
</dbReference>
<dbReference type="PROSITE" id="PS51360">
    <property type="entry name" value="PLUS3"/>
    <property type="match status" value="1"/>
</dbReference>
<accession>V4KNN7</accession>
<reference evidence="6 7" key="1">
    <citation type="journal article" date="2013" name="Front. Plant Sci.">
        <title>The Reference Genome of the Halophytic Plant Eutrema salsugineum.</title>
        <authorList>
            <person name="Yang R."/>
            <person name="Jarvis D.E."/>
            <person name="Chen H."/>
            <person name="Beilstein M.A."/>
            <person name="Grimwood J."/>
            <person name="Jenkins J."/>
            <person name="Shu S."/>
            <person name="Prochnik S."/>
            <person name="Xin M."/>
            <person name="Ma C."/>
            <person name="Schmutz J."/>
            <person name="Wing R.A."/>
            <person name="Mitchell-Olds T."/>
            <person name="Schumaker K.S."/>
            <person name="Wang X."/>
        </authorList>
    </citation>
    <scope>NUCLEOTIDE SEQUENCE [LARGE SCALE GENOMIC DNA]</scope>
</reference>
<dbReference type="Gene3D" id="1.10.245.10">
    <property type="entry name" value="SWIB/MDM2 domain"/>
    <property type="match status" value="1"/>
</dbReference>
<keyword evidence="7" id="KW-1185">Reference proteome</keyword>
<dbReference type="InterPro" id="IPR004343">
    <property type="entry name" value="Plus-3_dom"/>
</dbReference>
<dbReference type="InterPro" id="IPR013083">
    <property type="entry name" value="Znf_RING/FYVE/PHD"/>
</dbReference>
<dbReference type="Pfam" id="PF03126">
    <property type="entry name" value="Plus-3"/>
    <property type="match status" value="1"/>
</dbReference>
<dbReference type="InterPro" id="IPR036128">
    <property type="entry name" value="Plus3-like_sf"/>
</dbReference>
<dbReference type="AlphaFoldDB" id="V4KNN7"/>
<dbReference type="Pfam" id="PF22908">
    <property type="entry name" value="PHD_NSD"/>
    <property type="match status" value="1"/>
</dbReference>
<evidence type="ECO:0000256" key="1">
    <source>
        <dbReference type="ARBA" id="ARBA00022723"/>
    </source>
</evidence>
<proteinExistence type="predicted"/>
<evidence type="ECO:0000256" key="2">
    <source>
        <dbReference type="ARBA" id="ARBA00022771"/>
    </source>
</evidence>
<dbReference type="PANTHER" id="PTHR46851">
    <property type="entry name" value="OS01G0884500 PROTEIN"/>
    <property type="match status" value="1"/>
</dbReference>
<dbReference type="SUPFAM" id="SSF47592">
    <property type="entry name" value="SWIB/MDM2 domain"/>
    <property type="match status" value="1"/>
</dbReference>
<dbReference type="InterPro" id="IPR055198">
    <property type="entry name" value="NSD_PHD"/>
</dbReference>
<dbReference type="Gene3D" id="3.30.40.10">
    <property type="entry name" value="Zinc/RING finger domain, C3HC4 (zinc finger)"/>
    <property type="match status" value="1"/>
</dbReference>